<accession>A0A7W5YUF2</accession>
<feature type="transmembrane region" description="Helical" evidence="7">
    <location>
        <begin position="143"/>
        <end position="166"/>
    </location>
</feature>
<organism evidence="9 10">
    <name type="scientific">Nonomuraea dietziae</name>
    <dbReference type="NCBI Taxonomy" id="65515"/>
    <lineage>
        <taxon>Bacteria</taxon>
        <taxon>Bacillati</taxon>
        <taxon>Actinomycetota</taxon>
        <taxon>Actinomycetes</taxon>
        <taxon>Streptosporangiales</taxon>
        <taxon>Streptosporangiaceae</taxon>
        <taxon>Nonomuraea</taxon>
    </lineage>
</organism>
<evidence type="ECO:0000256" key="6">
    <source>
        <dbReference type="ARBA" id="ARBA00023136"/>
    </source>
</evidence>
<dbReference type="RefSeq" id="WP_312896051.1">
    <property type="nucleotide sequence ID" value="NZ_JACIBV010000002.1"/>
</dbReference>
<feature type="transmembrane region" description="Helical" evidence="7">
    <location>
        <begin position="291"/>
        <end position="314"/>
    </location>
</feature>
<dbReference type="GO" id="GO:0005886">
    <property type="term" value="C:plasma membrane"/>
    <property type="evidence" value="ECO:0007669"/>
    <property type="project" value="UniProtKB-SubCell"/>
</dbReference>
<comment type="subcellular location">
    <subcellularLocation>
        <location evidence="1">Cell membrane</location>
        <topology evidence="1">Multi-pass membrane protein</topology>
    </subcellularLocation>
</comment>
<dbReference type="InterPro" id="IPR011701">
    <property type="entry name" value="MFS"/>
</dbReference>
<feature type="transmembrane region" description="Helical" evidence="7">
    <location>
        <begin position="423"/>
        <end position="443"/>
    </location>
</feature>
<dbReference type="InterPro" id="IPR020846">
    <property type="entry name" value="MFS_dom"/>
</dbReference>
<feature type="transmembrane region" description="Helical" evidence="7">
    <location>
        <begin position="172"/>
        <end position="191"/>
    </location>
</feature>
<evidence type="ECO:0000256" key="4">
    <source>
        <dbReference type="ARBA" id="ARBA00022692"/>
    </source>
</evidence>
<dbReference type="Gene3D" id="1.20.1250.20">
    <property type="entry name" value="MFS general substrate transporter like domains"/>
    <property type="match status" value="1"/>
</dbReference>
<keyword evidence="10" id="KW-1185">Reference proteome</keyword>
<feature type="transmembrane region" description="Helical" evidence="7">
    <location>
        <begin position="350"/>
        <end position="374"/>
    </location>
</feature>
<evidence type="ECO:0000256" key="1">
    <source>
        <dbReference type="ARBA" id="ARBA00004651"/>
    </source>
</evidence>
<evidence type="ECO:0000259" key="8">
    <source>
        <dbReference type="PROSITE" id="PS50850"/>
    </source>
</evidence>
<evidence type="ECO:0000256" key="3">
    <source>
        <dbReference type="ARBA" id="ARBA00022475"/>
    </source>
</evidence>
<gene>
    <name evidence="9" type="ORF">FHR33_009066</name>
</gene>
<keyword evidence="2" id="KW-0813">Transport</keyword>
<dbReference type="AlphaFoldDB" id="A0A7W5YUF2"/>
<feature type="transmembrane region" description="Helical" evidence="7">
    <location>
        <begin position="227"/>
        <end position="244"/>
    </location>
</feature>
<evidence type="ECO:0000256" key="7">
    <source>
        <dbReference type="SAM" id="Phobius"/>
    </source>
</evidence>
<evidence type="ECO:0000256" key="2">
    <source>
        <dbReference type="ARBA" id="ARBA00022448"/>
    </source>
</evidence>
<feature type="transmembrane region" description="Helical" evidence="7">
    <location>
        <begin position="81"/>
        <end position="99"/>
    </location>
</feature>
<sequence>MSTSPSLISGRQRVILLVLLGAGFMLSVDFSILNVALPEVGAGVGMGLTGLPWITSAYALPAAGFTLLFGRLADLFGRRRLFMSGMILLTLASLLGGFATTPDMLLTARVLQGFATAMTIPASLSLLTTTFTEGATRDRVLGFNGALLSAGFTIGALVGGSLVSLLSWQAAFFINVPVALVILLLTPFVISESRLPDRVKLDLPGAVTVTGGLLAVIYAVIERNLPSAVIGVLLLAAFWMIELRSPAPLVPVRILKRPTVKWGNYAGFVVFTMETAMIFLTTLYLQQTLGFSPLVTGLIFGVPGLAAVAAGVIAGRFIGRFGTRKVLTLGLAVQGLATLPLVFLGADRMALVVLIPALFIGFFGHVTCIVAYTVTGTSGLPDEEQGLATGLTSMTQQVAITVGIPILSAVAATRSVELTGIHLALSVNVAVTLLSVVLVWFGLRPRGERRTVAAAVPAWKEAEKEVAAASD</sequence>
<dbReference type="PANTHER" id="PTHR42718">
    <property type="entry name" value="MAJOR FACILITATOR SUPERFAMILY MULTIDRUG TRANSPORTER MFSC"/>
    <property type="match status" value="1"/>
</dbReference>
<dbReference type="PROSITE" id="PS50850">
    <property type="entry name" value="MFS"/>
    <property type="match status" value="1"/>
</dbReference>
<name>A0A7W5YUF2_9ACTN</name>
<dbReference type="Gene3D" id="1.20.1720.10">
    <property type="entry name" value="Multidrug resistance protein D"/>
    <property type="match status" value="1"/>
</dbReference>
<evidence type="ECO:0000313" key="10">
    <source>
        <dbReference type="Proteomes" id="UP000579945"/>
    </source>
</evidence>
<feature type="transmembrane region" description="Helical" evidence="7">
    <location>
        <begin position="14"/>
        <end position="37"/>
    </location>
</feature>
<keyword evidence="6 7" id="KW-0472">Membrane</keyword>
<dbReference type="Pfam" id="PF07690">
    <property type="entry name" value="MFS_1"/>
    <property type="match status" value="1"/>
</dbReference>
<keyword evidence="4 7" id="KW-0812">Transmembrane</keyword>
<dbReference type="Proteomes" id="UP000579945">
    <property type="component" value="Unassembled WGS sequence"/>
</dbReference>
<comment type="caution">
    <text evidence="9">The sequence shown here is derived from an EMBL/GenBank/DDBJ whole genome shotgun (WGS) entry which is preliminary data.</text>
</comment>
<proteinExistence type="predicted"/>
<dbReference type="InterPro" id="IPR036259">
    <property type="entry name" value="MFS_trans_sf"/>
</dbReference>
<protein>
    <submittedName>
        <fullName evidence="9">MFS family permease</fullName>
    </submittedName>
</protein>
<feature type="transmembrane region" description="Helical" evidence="7">
    <location>
        <begin position="203"/>
        <end position="221"/>
    </location>
</feature>
<keyword evidence="3" id="KW-1003">Cell membrane</keyword>
<feature type="domain" description="Major facilitator superfamily (MFS) profile" evidence="8">
    <location>
        <begin position="15"/>
        <end position="447"/>
    </location>
</feature>
<feature type="transmembrane region" description="Helical" evidence="7">
    <location>
        <begin position="265"/>
        <end position="285"/>
    </location>
</feature>
<dbReference type="PANTHER" id="PTHR42718:SF46">
    <property type="entry name" value="BLR6921 PROTEIN"/>
    <property type="match status" value="1"/>
</dbReference>
<dbReference type="SUPFAM" id="SSF103473">
    <property type="entry name" value="MFS general substrate transporter"/>
    <property type="match status" value="1"/>
</dbReference>
<keyword evidence="5 7" id="KW-1133">Transmembrane helix</keyword>
<feature type="transmembrane region" description="Helical" evidence="7">
    <location>
        <begin position="111"/>
        <end position="131"/>
    </location>
</feature>
<dbReference type="GO" id="GO:0022857">
    <property type="term" value="F:transmembrane transporter activity"/>
    <property type="evidence" value="ECO:0007669"/>
    <property type="project" value="InterPro"/>
</dbReference>
<dbReference type="CDD" id="cd17321">
    <property type="entry name" value="MFS_MMR_MDR_like"/>
    <property type="match status" value="1"/>
</dbReference>
<evidence type="ECO:0000313" key="9">
    <source>
        <dbReference type="EMBL" id="MBB3733119.1"/>
    </source>
</evidence>
<reference evidence="9 10" key="1">
    <citation type="submission" date="2020-08" db="EMBL/GenBank/DDBJ databases">
        <title>Sequencing the genomes of 1000 actinobacteria strains.</title>
        <authorList>
            <person name="Klenk H.-P."/>
        </authorList>
    </citation>
    <scope>NUCLEOTIDE SEQUENCE [LARGE SCALE GENOMIC DNA]</scope>
    <source>
        <strain evidence="9 10">DSM 44320</strain>
    </source>
</reference>
<evidence type="ECO:0000256" key="5">
    <source>
        <dbReference type="ARBA" id="ARBA00022989"/>
    </source>
</evidence>
<feature type="transmembrane region" description="Helical" evidence="7">
    <location>
        <begin position="49"/>
        <end position="69"/>
    </location>
</feature>
<dbReference type="GeneID" id="95395088"/>
<dbReference type="EMBL" id="JACIBV010000002">
    <property type="protein sequence ID" value="MBB3733119.1"/>
    <property type="molecule type" value="Genomic_DNA"/>
</dbReference>